<dbReference type="GO" id="GO:0003677">
    <property type="term" value="F:DNA binding"/>
    <property type="evidence" value="ECO:0007669"/>
    <property type="project" value="UniProtKB-KW"/>
</dbReference>
<gene>
    <name evidence="3" type="ORF">J43TS3_15920</name>
</gene>
<evidence type="ECO:0000259" key="2">
    <source>
        <dbReference type="PROSITE" id="PS50943"/>
    </source>
</evidence>
<organism evidence="3 4">
    <name type="scientific">Ornithinibacillus bavariensis</name>
    <dbReference type="NCBI Taxonomy" id="545502"/>
    <lineage>
        <taxon>Bacteria</taxon>
        <taxon>Bacillati</taxon>
        <taxon>Bacillota</taxon>
        <taxon>Bacilli</taxon>
        <taxon>Bacillales</taxon>
        <taxon>Bacillaceae</taxon>
        <taxon>Ornithinibacillus</taxon>
    </lineage>
</organism>
<proteinExistence type="predicted"/>
<reference evidence="3" key="1">
    <citation type="submission" date="2021-03" db="EMBL/GenBank/DDBJ databases">
        <title>Antimicrobial resistance genes in bacteria isolated from Japanese honey, and their potential for conferring macrolide and lincosamide resistance in the American foulbrood pathogen Paenibacillus larvae.</title>
        <authorList>
            <person name="Okamoto M."/>
            <person name="Kumagai M."/>
            <person name="Kanamori H."/>
            <person name="Takamatsu D."/>
        </authorList>
    </citation>
    <scope>NUCLEOTIDE SEQUENCE</scope>
    <source>
        <strain evidence="3">J43TS3</strain>
    </source>
</reference>
<dbReference type="GO" id="GO:0003700">
    <property type="term" value="F:DNA-binding transcription factor activity"/>
    <property type="evidence" value="ECO:0007669"/>
    <property type="project" value="TreeGrafter"/>
</dbReference>
<dbReference type="SUPFAM" id="SSF47413">
    <property type="entry name" value="lambda repressor-like DNA-binding domains"/>
    <property type="match status" value="1"/>
</dbReference>
<keyword evidence="1" id="KW-0238">DNA-binding</keyword>
<sequence>MIGENLKRVRMERGLSLSELAEKANISKSYLSNMERHLNENPSIHVIIKIAEALDVTIPTLVEKSPKSNIIETEWIEFIEEIRKLGIQKEKIQQLLPIIEFIKWQQEKGIGEKVEEIKQ</sequence>
<dbReference type="Proteomes" id="UP000676917">
    <property type="component" value="Unassembled WGS sequence"/>
</dbReference>
<dbReference type="Gene3D" id="1.10.260.40">
    <property type="entry name" value="lambda repressor-like DNA-binding domains"/>
    <property type="match status" value="1"/>
</dbReference>
<dbReference type="InterPro" id="IPR001387">
    <property type="entry name" value="Cro/C1-type_HTH"/>
</dbReference>
<protein>
    <submittedName>
        <fullName evidence="3">Transcriptional regulator</fullName>
    </submittedName>
</protein>
<evidence type="ECO:0000256" key="1">
    <source>
        <dbReference type="ARBA" id="ARBA00023125"/>
    </source>
</evidence>
<dbReference type="AlphaFoldDB" id="A0A920C5M3"/>
<comment type="caution">
    <text evidence="3">The sequence shown here is derived from an EMBL/GenBank/DDBJ whole genome shotgun (WGS) entry which is preliminary data.</text>
</comment>
<dbReference type="Pfam" id="PF01381">
    <property type="entry name" value="HTH_3"/>
    <property type="match status" value="1"/>
</dbReference>
<dbReference type="RefSeq" id="WP_212920468.1">
    <property type="nucleotide sequence ID" value="NZ_BORP01000002.1"/>
</dbReference>
<keyword evidence="4" id="KW-1185">Reference proteome</keyword>
<accession>A0A920C5M3</accession>
<dbReference type="PROSITE" id="PS50943">
    <property type="entry name" value="HTH_CROC1"/>
    <property type="match status" value="1"/>
</dbReference>
<feature type="domain" description="HTH cro/C1-type" evidence="2">
    <location>
        <begin position="6"/>
        <end position="61"/>
    </location>
</feature>
<name>A0A920C5M3_9BACI</name>
<evidence type="ECO:0000313" key="3">
    <source>
        <dbReference type="EMBL" id="GIO26981.1"/>
    </source>
</evidence>
<dbReference type="InterPro" id="IPR050807">
    <property type="entry name" value="TransReg_Diox_bact_type"/>
</dbReference>
<dbReference type="EMBL" id="BORP01000002">
    <property type="protein sequence ID" value="GIO26981.1"/>
    <property type="molecule type" value="Genomic_DNA"/>
</dbReference>
<evidence type="ECO:0000313" key="4">
    <source>
        <dbReference type="Proteomes" id="UP000676917"/>
    </source>
</evidence>
<dbReference type="GO" id="GO:0005829">
    <property type="term" value="C:cytosol"/>
    <property type="evidence" value="ECO:0007669"/>
    <property type="project" value="TreeGrafter"/>
</dbReference>
<dbReference type="PANTHER" id="PTHR46797:SF1">
    <property type="entry name" value="METHYLPHOSPHONATE SYNTHASE"/>
    <property type="match status" value="1"/>
</dbReference>
<dbReference type="PANTHER" id="PTHR46797">
    <property type="entry name" value="HTH-TYPE TRANSCRIPTIONAL REGULATOR"/>
    <property type="match status" value="1"/>
</dbReference>
<dbReference type="InterPro" id="IPR010982">
    <property type="entry name" value="Lambda_DNA-bd_dom_sf"/>
</dbReference>
<dbReference type="SMART" id="SM00530">
    <property type="entry name" value="HTH_XRE"/>
    <property type="match status" value="1"/>
</dbReference>
<dbReference type="CDD" id="cd00093">
    <property type="entry name" value="HTH_XRE"/>
    <property type="match status" value="1"/>
</dbReference>